<dbReference type="Pfam" id="PF13088">
    <property type="entry name" value="BNR_2"/>
    <property type="match status" value="1"/>
</dbReference>
<proteinExistence type="predicted"/>
<organism evidence="2 3">
    <name type="scientific">Paenibacillus hemerocallicola</name>
    <dbReference type="NCBI Taxonomy" id="1172614"/>
    <lineage>
        <taxon>Bacteria</taxon>
        <taxon>Bacillati</taxon>
        <taxon>Bacillota</taxon>
        <taxon>Bacilli</taxon>
        <taxon>Bacillales</taxon>
        <taxon>Paenibacillaceae</taxon>
        <taxon>Paenibacillus</taxon>
    </lineage>
</organism>
<dbReference type="PANTHER" id="PTHR43752:SF2">
    <property type="entry name" value="BNR_ASP-BOX REPEAT FAMILY PROTEIN"/>
    <property type="match status" value="1"/>
</dbReference>
<dbReference type="SUPFAM" id="SSF50939">
    <property type="entry name" value="Sialidases"/>
    <property type="match status" value="1"/>
</dbReference>
<name>A0A5C4TGB5_9BACL</name>
<dbReference type="PANTHER" id="PTHR43752">
    <property type="entry name" value="BNR/ASP-BOX REPEAT FAMILY PROTEIN"/>
    <property type="match status" value="1"/>
</dbReference>
<dbReference type="OrthoDB" id="41724at2"/>
<gene>
    <name evidence="2" type="ORF">FE784_03545</name>
</gene>
<comment type="caution">
    <text evidence="2">The sequence shown here is derived from an EMBL/GenBank/DDBJ whole genome shotgun (WGS) entry which is preliminary data.</text>
</comment>
<dbReference type="Proteomes" id="UP000307943">
    <property type="component" value="Unassembled WGS sequence"/>
</dbReference>
<dbReference type="InterPro" id="IPR036278">
    <property type="entry name" value="Sialidase_sf"/>
</dbReference>
<dbReference type="InterPro" id="IPR011040">
    <property type="entry name" value="Sialidase"/>
</dbReference>
<protein>
    <submittedName>
        <fullName evidence="2">Neuraminidase (Sialidase)</fullName>
    </submittedName>
</protein>
<feature type="domain" description="Sialidase" evidence="1">
    <location>
        <begin position="32"/>
        <end position="329"/>
    </location>
</feature>
<evidence type="ECO:0000313" key="2">
    <source>
        <dbReference type="EMBL" id="TNJ67832.1"/>
    </source>
</evidence>
<dbReference type="EMBL" id="VDCQ01000003">
    <property type="protein sequence ID" value="TNJ67832.1"/>
    <property type="molecule type" value="Genomic_DNA"/>
</dbReference>
<dbReference type="CDD" id="cd15482">
    <property type="entry name" value="Sialidase_non-viral"/>
    <property type="match status" value="1"/>
</dbReference>
<sequence length="349" mass="38352">MGFEIKLQEYVFADDVSFESCHASTLIAIPNGDLVAAWFAGTREGADDVAIWSSRRTEGGWTPPVKVADEEGEPHWNPVLFQEGNGKVWLFYKVGKTIRNWRTMYILSEDEGITWTVPRLLVEDDSGGRGPVKNKLIVLQDGTWVAPASLELDTWDAFADLSYDNGMTWVASEKVALQQSEVAASAVPVKPVEVAVSDGPVSLVAETSLQGKGVIQPTLWESERGKVHMLLRSSTGYILRSDSADCGKTWSAVYSTELPNNNSGIDLVRMDNGALALVYNPVGQNWGKRTPIVISLSRDNGATWGETLVLEDAPGEYSYPAIVSVGNDVFVSYTWKRSRIVFWQLTVTA</sequence>
<evidence type="ECO:0000259" key="1">
    <source>
        <dbReference type="Pfam" id="PF13088"/>
    </source>
</evidence>
<dbReference type="Gene3D" id="2.120.10.10">
    <property type="match status" value="1"/>
</dbReference>
<keyword evidence="3" id="KW-1185">Reference proteome</keyword>
<reference evidence="2 3" key="1">
    <citation type="submission" date="2019-05" db="EMBL/GenBank/DDBJ databases">
        <title>We sequenced the genome of Paenibacillus hemerocallicola KCTC 33185 for further insight into its adaptation and study the phylogeny of Paenibacillus.</title>
        <authorList>
            <person name="Narsing Rao M.P."/>
        </authorList>
    </citation>
    <scope>NUCLEOTIDE SEQUENCE [LARGE SCALE GENOMIC DNA]</scope>
    <source>
        <strain evidence="2 3">KCTC 33185</strain>
    </source>
</reference>
<evidence type="ECO:0000313" key="3">
    <source>
        <dbReference type="Proteomes" id="UP000307943"/>
    </source>
</evidence>
<accession>A0A5C4TGB5</accession>
<dbReference type="AlphaFoldDB" id="A0A5C4TGB5"/>